<protein>
    <recommendedName>
        <fullName evidence="3">Relaxosome protein TraY</fullName>
    </recommendedName>
</protein>
<dbReference type="EMBL" id="VOBL01000004">
    <property type="protein sequence ID" value="KAA0978664.1"/>
    <property type="molecule type" value="Genomic_DNA"/>
</dbReference>
<evidence type="ECO:0000256" key="1">
    <source>
        <dbReference type="ARBA" id="ARBA00004496"/>
    </source>
</evidence>
<evidence type="ECO:0000256" key="5">
    <source>
        <dbReference type="ARBA" id="ARBA00023125"/>
    </source>
</evidence>
<accession>A0A5B0EHZ7</accession>
<dbReference type="GO" id="GO:0005737">
    <property type="term" value="C:cytoplasm"/>
    <property type="evidence" value="ECO:0007669"/>
    <property type="project" value="UniProtKB-SubCell"/>
</dbReference>
<dbReference type="OrthoDB" id="9812023at2"/>
<dbReference type="CDD" id="cd22233">
    <property type="entry name" value="RHH_CopAso-like"/>
    <property type="match status" value="1"/>
</dbReference>
<evidence type="ECO:0000313" key="6">
    <source>
        <dbReference type="EMBL" id="KAA0978664.1"/>
    </source>
</evidence>
<evidence type="ECO:0000256" key="2">
    <source>
        <dbReference type="ARBA" id="ARBA00007183"/>
    </source>
</evidence>
<dbReference type="Proteomes" id="UP000323856">
    <property type="component" value="Unassembled WGS sequence"/>
</dbReference>
<dbReference type="InterPro" id="IPR008876">
    <property type="entry name" value="TraY"/>
</dbReference>
<comment type="similarity">
    <text evidence="2">Belongs to the TraY family.</text>
</comment>
<comment type="subcellular location">
    <subcellularLocation>
        <location evidence="1">Cytoplasm</location>
    </subcellularLocation>
</comment>
<organism evidence="6 7">
    <name type="scientific">Paeniglutamicibacter gangotriensis</name>
    <dbReference type="NCBI Taxonomy" id="254787"/>
    <lineage>
        <taxon>Bacteria</taxon>
        <taxon>Bacillati</taxon>
        <taxon>Actinomycetota</taxon>
        <taxon>Actinomycetes</taxon>
        <taxon>Micrococcales</taxon>
        <taxon>Micrococcaceae</taxon>
        <taxon>Paeniglutamicibacter</taxon>
    </lineage>
</organism>
<proteinExistence type="inferred from homology"/>
<evidence type="ECO:0000256" key="4">
    <source>
        <dbReference type="ARBA" id="ARBA00022490"/>
    </source>
</evidence>
<dbReference type="GO" id="GO:0003677">
    <property type="term" value="F:DNA binding"/>
    <property type="evidence" value="ECO:0007669"/>
    <property type="project" value="UniProtKB-KW"/>
</dbReference>
<sequence length="73" mass="8228">MTISIRLTPDEENRLDELTSRTGRSRSFYVRQALREHLDDLDDAYAADTSLDAFETSGRKSRPLSAVKAKLGL</sequence>
<dbReference type="InterPro" id="IPR010985">
    <property type="entry name" value="Ribbon_hlx_hlx"/>
</dbReference>
<name>A0A5B0EHZ7_9MICC</name>
<gene>
    <name evidence="6" type="ORF">FQ154_05400</name>
</gene>
<dbReference type="RefSeq" id="WP_149618941.1">
    <property type="nucleotide sequence ID" value="NZ_JBITUG010000006.1"/>
</dbReference>
<comment type="caution">
    <text evidence="6">The sequence shown here is derived from an EMBL/GenBank/DDBJ whole genome shotgun (WGS) entry which is preliminary data.</text>
</comment>
<dbReference type="Pfam" id="PF05509">
    <property type="entry name" value="TraY"/>
    <property type="match status" value="1"/>
</dbReference>
<keyword evidence="5" id="KW-0238">DNA-binding</keyword>
<evidence type="ECO:0000313" key="7">
    <source>
        <dbReference type="Proteomes" id="UP000323856"/>
    </source>
</evidence>
<dbReference type="AlphaFoldDB" id="A0A5B0EHZ7"/>
<reference evidence="6 7" key="1">
    <citation type="submission" date="2019-07" db="EMBL/GenBank/DDBJ databases">
        <title>Analysis of the biochemical properties, biological activity and biotechnological potential of siderophores and biosurfactants produced by Antarctic psychrotolerant bacteria.</title>
        <authorList>
            <person name="Styczynski M."/>
            <person name="Krucon T."/>
            <person name="Decewicz P."/>
            <person name="Dziewit L."/>
        </authorList>
    </citation>
    <scope>NUCLEOTIDE SEQUENCE [LARGE SCALE GENOMIC DNA]</scope>
    <source>
        <strain evidence="6 7">ANT_H27</strain>
    </source>
</reference>
<dbReference type="GO" id="GO:0006355">
    <property type="term" value="P:regulation of DNA-templated transcription"/>
    <property type="evidence" value="ECO:0007669"/>
    <property type="project" value="InterPro"/>
</dbReference>
<evidence type="ECO:0000256" key="3">
    <source>
        <dbReference type="ARBA" id="ARBA00020541"/>
    </source>
</evidence>
<keyword evidence="4" id="KW-0963">Cytoplasm</keyword>
<dbReference type="SUPFAM" id="SSF47598">
    <property type="entry name" value="Ribbon-helix-helix"/>
    <property type="match status" value="1"/>
</dbReference>